<evidence type="ECO:0000256" key="5">
    <source>
        <dbReference type="ARBA" id="ARBA00022990"/>
    </source>
</evidence>
<evidence type="ECO:0000259" key="10">
    <source>
        <dbReference type="PROSITE" id="PS50086"/>
    </source>
</evidence>
<dbReference type="HOGENOM" id="CLU_004457_2_0_1"/>
<dbReference type="OrthoDB" id="10264062at2759"/>
<feature type="domain" description="Rab-GAP TBC" evidence="10">
    <location>
        <begin position="162"/>
        <end position="372"/>
    </location>
</feature>
<dbReference type="GeneID" id="8239725"/>
<dbReference type="CTD" id="8239725"/>
<organism>
    <name type="scientific">Pediculus humanus subsp. corporis</name>
    <name type="common">Body louse</name>
    <dbReference type="NCBI Taxonomy" id="121224"/>
    <lineage>
        <taxon>Eukaryota</taxon>
        <taxon>Metazoa</taxon>
        <taxon>Ecdysozoa</taxon>
        <taxon>Arthropoda</taxon>
        <taxon>Hexapoda</taxon>
        <taxon>Insecta</taxon>
        <taxon>Pterygota</taxon>
        <taxon>Neoptera</taxon>
        <taxon>Paraneoptera</taxon>
        <taxon>Psocodea</taxon>
        <taxon>Troctomorpha</taxon>
        <taxon>Phthiraptera</taxon>
        <taxon>Anoplura</taxon>
        <taxon>Pediculidae</taxon>
        <taxon>Pediculus</taxon>
    </lineage>
</organism>
<evidence type="ECO:0000256" key="8">
    <source>
        <dbReference type="ARBA" id="ARBA00067480"/>
    </source>
</evidence>
<name>E0W3X4_PEDHC</name>
<evidence type="ECO:0000256" key="9">
    <source>
        <dbReference type="ARBA" id="ARBA00082539"/>
    </source>
</evidence>
<dbReference type="OMA" id="MRERNGP"/>
<comment type="subcellular location">
    <subcellularLocation>
        <location evidence="1">Cytoplasm</location>
    </subcellularLocation>
</comment>
<dbReference type="RefSeq" id="XP_002433068.1">
    <property type="nucleotide sequence ID" value="XM_002433023.1"/>
</dbReference>
<comment type="subunit">
    <text evidence="7">Interacts with non-phosphorylated form of RAB8A; phosphorylation of RAB8A at 'Thr-72' disrupts this interaction. Interacts with ARMC12.</text>
</comment>
<reference evidence="11" key="2">
    <citation type="submission" date="2007-04" db="EMBL/GenBank/DDBJ databases">
        <title>The genome of the human body louse.</title>
        <authorList>
            <consortium name="The Human Body Louse Genome Consortium"/>
            <person name="Kirkness E."/>
            <person name="Walenz B."/>
            <person name="Hass B."/>
            <person name="Bruggner R."/>
            <person name="Strausberg R."/>
        </authorList>
    </citation>
    <scope>NUCLEOTIDE SEQUENCE</scope>
    <source>
        <strain evidence="11">USDA</strain>
    </source>
</reference>
<dbReference type="InParanoid" id="E0W3X4"/>
<dbReference type="FunFam" id="1.10.472.80:FF:000005">
    <property type="entry name" value="TBC1 domain family member 15"/>
    <property type="match status" value="1"/>
</dbReference>
<keyword evidence="4" id="KW-0597">Phosphoprotein</keyword>
<reference evidence="12" key="3">
    <citation type="submission" date="2021-02" db="UniProtKB">
        <authorList>
            <consortium name="EnsemblMetazoa"/>
        </authorList>
    </citation>
    <scope>IDENTIFICATION</scope>
    <source>
        <strain evidence="12">USDA</strain>
    </source>
</reference>
<evidence type="ECO:0000313" key="11">
    <source>
        <dbReference type="EMBL" id="EEB20330.1"/>
    </source>
</evidence>
<evidence type="ECO:0000313" key="12">
    <source>
        <dbReference type="EnsemblMetazoa" id="PHUM612120-PA"/>
    </source>
</evidence>
<dbReference type="AlphaFoldDB" id="E0W3X4"/>
<evidence type="ECO:0000256" key="7">
    <source>
        <dbReference type="ARBA" id="ARBA00065268"/>
    </source>
</evidence>
<dbReference type="GO" id="GO:0005737">
    <property type="term" value="C:cytoplasm"/>
    <property type="evidence" value="ECO:0007669"/>
    <property type="project" value="UniProtKB-SubCell"/>
</dbReference>
<dbReference type="EMBL" id="AAZO01007482">
    <property type="status" value="NOT_ANNOTATED_CDS"/>
    <property type="molecule type" value="Genomic_DNA"/>
</dbReference>
<dbReference type="PANTHER" id="PTHR22957:SF645">
    <property type="entry name" value="LD27216P"/>
    <property type="match status" value="1"/>
</dbReference>
<accession>E0W3X4</accession>
<proteinExistence type="predicted"/>
<dbReference type="FunFam" id="1.10.8.270:FF:000005">
    <property type="entry name" value="TBC1 domain family member 15"/>
    <property type="match status" value="1"/>
</dbReference>
<dbReference type="Proteomes" id="UP000009046">
    <property type="component" value="Unassembled WGS sequence"/>
</dbReference>
<dbReference type="STRING" id="121224.E0W3X4"/>
<dbReference type="SMART" id="SM00164">
    <property type="entry name" value="TBC"/>
    <property type="match status" value="1"/>
</dbReference>
<dbReference type="EnsemblMetazoa" id="PHUM612120-RA">
    <property type="protein sequence ID" value="PHUM612120-PA"/>
    <property type="gene ID" value="PHUM612120"/>
</dbReference>
<dbReference type="InterPro" id="IPR000195">
    <property type="entry name" value="Rab-GAP-TBC_dom"/>
</dbReference>
<comment type="function">
    <text evidence="6">Acts as a GTPase activating protein for RAB7A. Does not act on RAB4, RAB5 or RAB6.</text>
</comment>
<evidence type="ECO:0000256" key="2">
    <source>
        <dbReference type="ARBA" id="ARBA00022468"/>
    </source>
</evidence>
<protein>
    <recommendedName>
        <fullName evidence="8">TBC1 domain family member 15</fullName>
    </recommendedName>
    <alternativeName>
        <fullName evidence="9">GTPase-activating protein RAB7</fullName>
    </alternativeName>
</protein>
<evidence type="ECO:0000256" key="1">
    <source>
        <dbReference type="ARBA" id="ARBA00004496"/>
    </source>
</evidence>
<dbReference type="Pfam" id="PF00566">
    <property type="entry name" value="RabGAP-TBC"/>
    <property type="match status" value="1"/>
</dbReference>
<dbReference type="PROSITE" id="PS50086">
    <property type="entry name" value="TBC_RABGAP"/>
    <property type="match status" value="1"/>
</dbReference>
<evidence type="ECO:0000256" key="4">
    <source>
        <dbReference type="ARBA" id="ARBA00022553"/>
    </source>
</evidence>
<keyword evidence="3" id="KW-0963">Cytoplasm</keyword>
<dbReference type="eggNOG" id="KOG2197">
    <property type="taxonomic scope" value="Eukaryota"/>
</dbReference>
<sequence length="499" mass="58447">MYEAIITPKLITVHPNLFIVKSQKEIQSLEQSFAELNLFTDDNTRSDAIWSFIKNLQDRPYETTLSAFSKVTDAFSYKPQFTEVNNGTDILNKSFASEEFPQFSYSISPDDFELSSKESLLPPRTLPLRSSPLNVEKWSAYIDDSGRIQDLNAVKDIIFHGGISWDLKSEVWKFLLGYYPWDSTFCEREVIREEKKNYYFTMKAQWKTKTLEQENNFFDYKERKSLIEKDVCRTDRNLEFFAGNDNPNIVTLKEILMTYVMYNFDLGYVQGMSDLLSPLLMQLKDEVDTFWCFVGFMNKVYRNFDINQAEMKEQLCQIHCLLRVIEPELANYLERHESGNMYFCFRWVLIWFKREFNHDQLFTLWEALWTDWPCKNFHLLVSAAILDTEKDRIISNNYGFTEILKHINELANNIDSDMILRKAEGIYFQLSTASKIPSAVREIIGLPPLPQLDSDEVVSVKSDSNKESIIENEKNAATTYSPFENNEIAFDNSLSLQYL</sequence>
<reference evidence="11" key="1">
    <citation type="submission" date="2007-04" db="EMBL/GenBank/DDBJ databases">
        <title>Annotation of Pediculus humanus corporis strain USDA.</title>
        <authorList>
            <person name="Kirkness E."/>
            <person name="Hannick L."/>
            <person name="Hass B."/>
            <person name="Bruggner R."/>
            <person name="Lawson D."/>
            <person name="Bidwell S."/>
            <person name="Joardar V."/>
            <person name="Caler E."/>
            <person name="Walenz B."/>
            <person name="Inman J."/>
            <person name="Schobel S."/>
            <person name="Galinsky K."/>
            <person name="Amedeo P."/>
            <person name="Strausberg R."/>
        </authorList>
    </citation>
    <scope>NUCLEOTIDE SEQUENCE</scope>
    <source>
        <strain evidence="11">USDA</strain>
    </source>
</reference>
<dbReference type="Gene3D" id="1.10.472.80">
    <property type="entry name" value="Ypt/Rab-GAP domain of gyp1p, domain 3"/>
    <property type="match status" value="1"/>
</dbReference>
<dbReference type="PANTHER" id="PTHR22957">
    <property type="entry name" value="TBC1 DOMAIN FAMILY MEMBER GTPASE-ACTIVATING PROTEIN"/>
    <property type="match status" value="1"/>
</dbReference>
<evidence type="ECO:0000313" key="13">
    <source>
        <dbReference type="Proteomes" id="UP000009046"/>
    </source>
</evidence>
<dbReference type="VEuPathDB" id="VectorBase:PHUM612120"/>
<gene>
    <name evidence="12" type="primary">8239725</name>
    <name evidence="11" type="ORF">Phum_PHUM612120</name>
</gene>
<dbReference type="EMBL" id="DS235883">
    <property type="protein sequence ID" value="EEB20330.1"/>
    <property type="molecule type" value="Genomic_DNA"/>
</dbReference>
<evidence type="ECO:0000256" key="3">
    <source>
        <dbReference type="ARBA" id="ARBA00022490"/>
    </source>
</evidence>
<keyword evidence="5" id="KW-0007">Acetylation</keyword>
<dbReference type="SUPFAM" id="SSF47923">
    <property type="entry name" value="Ypt/Rab-GAP domain of gyp1p"/>
    <property type="match status" value="2"/>
</dbReference>
<keyword evidence="13" id="KW-1185">Reference proteome</keyword>
<keyword evidence="2" id="KW-0343">GTPase activation</keyword>
<dbReference type="KEGG" id="phu:Phum_PHUM612120"/>
<dbReference type="Gene3D" id="1.10.8.270">
    <property type="entry name" value="putative rabgap domain of human tbc1 domain family member 14 like domains"/>
    <property type="match status" value="1"/>
</dbReference>
<dbReference type="GO" id="GO:0005096">
    <property type="term" value="F:GTPase activator activity"/>
    <property type="evidence" value="ECO:0007669"/>
    <property type="project" value="UniProtKB-KW"/>
</dbReference>
<evidence type="ECO:0000256" key="6">
    <source>
        <dbReference type="ARBA" id="ARBA00055283"/>
    </source>
</evidence>
<dbReference type="InterPro" id="IPR035969">
    <property type="entry name" value="Rab-GAP_TBC_sf"/>
</dbReference>